<dbReference type="Proteomes" id="UP000314986">
    <property type="component" value="Unassembled WGS sequence"/>
</dbReference>
<dbReference type="GeneTree" id="ENSGT00390000005764"/>
<feature type="region of interest" description="Disordered" evidence="8">
    <location>
        <begin position="264"/>
        <end position="357"/>
    </location>
</feature>
<evidence type="ECO:0000259" key="9">
    <source>
        <dbReference type="Pfam" id="PF07962"/>
    </source>
</evidence>
<dbReference type="STRING" id="7868.ENSCMIP00000044862"/>
<dbReference type="GeneID" id="103186403"/>
<proteinExistence type="inferred from homology"/>
<reference evidence="11" key="2">
    <citation type="journal article" date="2007" name="PLoS Biol.">
        <title>Survey sequencing and comparative analysis of the elephant shark (Callorhinchus milii) genome.</title>
        <authorList>
            <person name="Venkatesh B."/>
            <person name="Kirkness E.F."/>
            <person name="Loh Y.H."/>
            <person name="Halpern A.L."/>
            <person name="Lee A.P."/>
            <person name="Johnson J."/>
            <person name="Dandona N."/>
            <person name="Viswanathan L.D."/>
            <person name="Tay A."/>
            <person name="Venter J.C."/>
            <person name="Strausberg R.L."/>
            <person name="Brenner S."/>
        </authorList>
    </citation>
    <scope>NUCLEOTIDE SEQUENCE [LARGE SCALE GENOMIC DNA]</scope>
</reference>
<dbReference type="InterPro" id="IPR040038">
    <property type="entry name" value="TIPIN/Csm3/Swi3"/>
</dbReference>
<comment type="subcellular location">
    <subcellularLocation>
        <location evidence="1 7">Nucleus</location>
    </subcellularLocation>
</comment>
<evidence type="ECO:0000256" key="2">
    <source>
        <dbReference type="ARBA" id="ARBA00006075"/>
    </source>
</evidence>
<feature type="compositionally biased region" description="Acidic residues" evidence="8">
    <location>
        <begin position="278"/>
        <end position="288"/>
    </location>
</feature>
<dbReference type="GO" id="GO:0031298">
    <property type="term" value="C:replication fork protection complex"/>
    <property type="evidence" value="ECO:0007669"/>
    <property type="project" value="TreeGrafter"/>
</dbReference>
<evidence type="ECO:0000313" key="11">
    <source>
        <dbReference type="Proteomes" id="UP000314986"/>
    </source>
</evidence>
<keyword evidence="5 7" id="KW-0539">Nucleus</keyword>
<reference evidence="11" key="3">
    <citation type="journal article" date="2014" name="Nature">
        <title>Elephant shark genome provides unique insights into gnathostome evolution.</title>
        <authorList>
            <consortium name="International Elephant Shark Genome Sequencing Consortium"/>
            <person name="Venkatesh B."/>
            <person name="Lee A.P."/>
            <person name="Ravi V."/>
            <person name="Maurya A.K."/>
            <person name="Lian M.M."/>
            <person name="Swann J.B."/>
            <person name="Ohta Y."/>
            <person name="Flajnik M.F."/>
            <person name="Sutoh Y."/>
            <person name="Kasahara M."/>
            <person name="Hoon S."/>
            <person name="Gangu V."/>
            <person name="Roy S.W."/>
            <person name="Irimia M."/>
            <person name="Korzh V."/>
            <person name="Kondrychyn I."/>
            <person name="Lim Z.W."/>
            <person name="Tay B.H."/>
            <person name="Tohari S."/>
            <person name="Kong K.W."/>
            <person name="Ho S."/>
            <person name="Lorente-Galdos B."/>
            <person name="Quilez J."/>
            <person name="Marques-Bonet T."/>
            <person name="Raney B.J."/>
            <person name="Ingham P.W."/>
            <person name="Tay A."/>
            <person name="Hillier L.W."/>
            <person name="Minx P."/>
            <person name="Boehm T."/>
            <person name="Wilson R.K."/>
            <person name="Brenner S."/>
            <person name="Warren W.C."/>
        </authorList>
    </citation>
    <scope>NUCLEOTIDE SEQUENCE [LARGE SCALE GENOMIC DNA]</scope>
</reference>
<reference evidence="10" key="5">
    <citation type="submission" date="2025-09" db="UniProtKB">
        <authorList>
            <consortium name="Ensembl"/>
        </authorList>
    </citation>
    <scope>IDENTIFICATION</scope>
</reference>
<reference evidence="10" key="4">
    <citation type="submission" date="2025-08" db="UniProtKB">
        <authorList>
            <consortium name="Ensembl"/>
        </authorList>
    </citation>
    <scope>IDENTIFICATION</scope>
</reference>
<dbReference type="InParanoid" id="A0A4W3JQ96"/>
<gene>
    <name evidence="10" type="primary">tipin</name>
</gene>
<comment type="function">
    <text evidence="7">Plays an important role in the control of DNA replication and the maintenance of replication fork stability.</text>
</comment>
<accession>A0A4W3JQ96</accession>
<evidence type="ECO:0000256" key="5">
    <source>
        <dbReference type="ARBA" id="ARBA00023242"/>
    </source>
</evidence>
<dbReference type="AlphaFoldDB" id="A0A4W3JQ96"/>
<feature type="domain" description="Chromosome segregation in meiosis protein 3" evidence="9">
    <location>
        <begin position="65"/>
        <end position="144"/>
    </location>
</feature>
<comment type="similarity">
    <text evidence="2 7">Belongs to the CSM3 family.</text>
</comment>
<dbReference type="GO" id="GO:0031297">
    <property type="term" value="P:replication fork processing"/>
    <property type="evidence" value="ECO:0007669"/>
    <property type="project" value="UniProtKB-UniRule"/>
</dbReference>
<dbReference type="FunCoup" id="A0A4W3JQ96">
    <property type="interactions" value="516"/>
</dbReference>
<dbReference type="PANTHER" id="PTHR13220:SF11">
    <property type="entry name" value="TIMELESS-INTERACTING PROTEIN"/>
    <property type="match status" value="1"/>
</dbReference>
<dbReference type="OMA" id="PECPAIE"/>
<dbReference type="GO" id="GO:0003677">
    <property type="term" value="F:DNA binding"/>
    <property type="evidence" value="ECO:0007669"/>
    <property type="project" value="TreeGrafter"/>
</dbReference>
<feature type="compositionally biased region" description="Basic and acidic residues" evidence="8">
    <location>
        <begin position="195"/>
        <end position="213"/>
    </location>
</feature>
<dbReference type="CTD" id="54962"/>
<evidence type="ECO:0000256" key="7">
    <source>
        <dbReference type="RuleBase" id="RU366049"/>
    </source>
</evidence>
<evidence type="ECO:0000256" key="3">
    <source>
        <dbReference type="ARBA" id="ARBA00018750"/>
    </source>
</evidence>
<dbReference type="InterPro" id="IPR012923">
    <property type="entry name" value="Csm3"/>
</dbReference>
<evidence type="ECO:0000256" key="8">
    <source>
        <dbReference type="SAM" id="MobiDB-lite"/>
    </source>
</evidence>
<evidence type="ECO:0000313" key="10">
    <source>
        <dbReference type="Ensembl" id="ENSCMIP00000044862.1"/>
    </source>
</evidence>
<keyword evidence="4 7" id="KW-0227">DNA damage</keyword>
<feature type="compositionally biased region" description="Acidic residues" evidence="8">
    <location>
        <begin position="13"/>
        <end position="22"/>
    </location>
</feature>
<evidence type="ECO:0000256" key="4">
    <source>
        <dbReference type="ARBA" id="ARBA00022763"/>
    </source>
</evidence>
<evidence type="ECO:0000256" key="1">
    <source>
        <dbReference type="ARBA" id="ARBA00004123"/>
    </source>
</evidence>
<keyword evidence="11" id="KW-1185">Reference proteome</keyword>
<feature type="compositionally biased region" description="Basic and acidic residues" evidence="8">
    <location>
        <begin position="264"/>
        <end position="277"/>
    </location>
</feature>
<dbReference type="KEGG" id="cmk:103186403"/>
<dbReference type="Pfam" id="PF07962">
    <property type="entry name" value="Swi3"/>
    <property type="match status" value="1"/>
</dbReference>
<feature type="region of interest" description="Disordered" evidence="8">
    <location>
        <begin position="176"/>
        <end position="234"/>
    </location>
</feature>
<dbReference type="GO" id="GO:0043111">
    <property type="term" value="P:replication fork arrest"/>
    <property type="evidence" value="ECO:0007669"/>
    <property type="project" value="TreeGrafter"/>
</dbReference>
<feature type="compositionally biased region" description="Low complexity" evidence="8">
    <location>
        <begin position="179"/>
        <end position="194"/>
    </location>
</feature>
<dbReference type="GO" id="GO:0006974">
    <property type="term" value="P:DNA damage response"/>
    <property type="evidence" value="ECO:0007669"/>
    <property type="project" value="UniProtKB-KW"/>
</dbReference>
<sequence length="357" mass="40333">MAEPFETGLFDIPDYDQLEDETFPPLPPPSSPGQIEGNSDEEAGRAKDQDPPVVVRKGVKRPQPKLDAHRLTSERGLPALRTMFNNVRFKGKGHETEDLKTLLQHMEHWAHRLYPKLQFDEFVDQVESLGSKKEVQTCLKRIRLNLPITHDDFISKEEVKETDDLQIDSDLENSFSVRPSQEAAEPAPSPSVLSEEQRLRMERNKQLALERRQAKLHSANQTPRNDLGHSQPATQSMELNKVKIVESPHVFDGVDVENLESLKERTETVDSSERDQEPECPAIEEDLTMETLDASTEVTEETDSSKSIQESKTETAEISNISLERATKVENVITGTLTEPTDASKPMLEQESTKEVD</sequence>
<dbReference type="GO" id="GO:0000076">
    <property type="term" value="P:DNA replication checkpoint signaling"/>
    <property type="evidence" value="ECO:0007669"/>
    <property type="project" value="UniProtKB-UniRule"/>
</dbReference>
<dbReference type="OrthoDB" id="437078at2759"/>
<evidence type="ECO:0000256" key="6">
    <source>
        <dbReference type="ARBA" id="ARBA00023306"/>
    </source>
</evidence>
<protein>
    <recommendedName>
        <fullName evidence="3 7">TIMELESS-interacting protein</fullName>
    </recommendedName>
</protein>
<dbReference type="PANTHER" id="PTHR13220">
    <property type="entry name" value="TIMELESS INTERACTING-RELATED"/>
    <property type="match status" value="1"/>
</dbReference>
<organism evidence="10 11">
    <name type="scientific">Callorhinchus milii</name>
    <name type="common">Ghost shark</name>
    <dbReference type="NCBI Taxonomy" id="7868"/>
    <lineage>
        <taxon>Eukaryota</taxon>
        <taxon>Metazoa</taxon>
        <taxon>Chordata</taxon>
        <taxon>Craniata</taxon>
        <taxon>Vertebrata</taxon>
        <taxon>Chondrichthyes</taxon>
        <taxon>Holocephali</taxon>
        <taxon>Chimaeriformes</taxon>
        <taxon>Callorhinchidae</taxon>
        <taxon>Callorhinchus</taxon>
    </lineage>
</organism>
<reference evidence="11" key="1">
    <citation type="journal article" date="2006" name="Science">
        <title>Ancient noncoding elements conserved in the human genome.</title>
        <authorList>
            <person name="Venkatesh B."/>
            <person name="Kirkness E.F."/>
            <person name="Loh Y.H."/>
            <person name="Halpern A.L."/>
            <person name="Lee A.P."/>
            <person name="Johnson J."/>
            <person name="Dandona N."/>
            <person name="Viswanathan L.D."/>
            <person name="Tay A."/>
            <person name="Venter J.C."/>
            <person name="Strausberg R.L."/>
            <person name="Brenner S."/>
        </authorList>
    </citation>
    <scope>NUCLEOTIDE SEQUENCE [LARGE SCALE GENOMIC DNA]</scope>
</reference>
<name>A0A4W3JQ96_CALMI</name>
<dbReference type="Ensembl" id="ENSCMIT00000045506.1">
    <property type="protein sequence ID" value="ENSCMIP00000044862.1"/>
    <property type="gene ID" value="ENSCMIG00000018527.1"/>
</dbReference>
<feature type="region of interest" description="Disordered" evidence="8">
    <location>
        <begin position="1"/>
        <end position="65"/>
    </location>
</feature>
<keyword evidence="6 7" id="KW-0131">Cell cycle</keyword>